<keyword evidence="3" id="KW-0963">Cytoplasm</keyword>
<gene>
    <name evidence="7" type="ORF">BD311DRAFT_720892</name>
</gene>
<dbReference type="Pfam" id="PF04112">
    <property type="entry name" value="Mak10"/>
    <property type="match status" value="1"/>
</dbReference>
<dbReference type="Proteomes" id="UP000292957">
    <property type="component" value="Unassembled WGS sequence"/>
</dbReference>
<dbReference type="OrthoDB" id="269405at2759"/>
<comment type="similarity">
    <text evidence="2">Belongs to the MAK10 family.</text>
</comment>
<evidence type="ECO:0000259" key="6">
    <source>
        <dbReference type="Pfam" id="PF25789"/>
    </source>
</evidence>
<dbReference type="InterPro" id="IPR057983">
    <property type="entry name" value="NAA35-like_N"/>
</dbReference>
<reference evidence="7" key="1">
    <citation type="submission" date="2019-01" db="EMBL/GenBank/DDBJ databases">
        <title>Draft genome sequences of three monokaryotic isolates of the white-rot basidiomycete fungus Dichomitus squalens.</title>
        <authorList>
            <consortium name="DOE Joint Genome Institute"/>
            <person name="Lopez S.C."/>
            <person name="Andreopoulos B."/>
            <person name="Pangilinan J."/>
            <person name="Lipzen A."/>
            <person name="Riley R."/>
            <person name="Ahrendt S."/>
            <person name="Ng V."/>
            <person name="Barry K."/>
            <person name="Daum C."/>
            <person name="Grigoriev I.V."/>
            <person name="Hilden K.S."/>
            <person name="Makela M.R."/>
            <person name="de Vries R.P."/>
        </authorList>
    </citation>
    <scope>NUCLEOTIDE SEQUENCE [LARGE SCALE GENOMIC DNA]</scope>
    <source>
        <strain evidence="7">OM18370.1</strain>
    </source>
</reference>
<evidence type="ECO:0000256" key="4">
    <source>
        <dbReference type="SAM" id="Phobius"/>
    </source>
</evidence>
<feature type="transmembrane region" description="Helical" evidence="4">
    <location>
        <begin position="539"/>
        <end position="560"/>
    </location>
</feature>
<protein>
    <submittedName>
        <fullName evidence="7">Mak10 subunit, NatC N-terminal acetyltransferase-domain-containing protein</fullName>
    </submittedName>
</protein>
<accession>A0A4Q9MQL6</accession>
<evidence type="ECO:0000256" key="3">
    <source>
        <dbReference type="ARBA" id="ARBA00022490"/>
    </source>
</evidence>
<evidence type="ECO:0000256" key="1">
    <source>
        <dbReference type="ARBA" id="ARBA00004496"/>
    </source>
</evidence>
<evidence type="ECO:0000256" key="2">
    <source>
        <dbReference type="ARBA" id="ARBA00006289"/>
    </source>
</evidence>
<keyword evidence="4" id="KW-0472">Membrane</keyword>
<keyword evidence="4" id="KW-1133">Transmembrane helix</keyword>
<feature type="domain" description="NAA35-like N-terminal" evidence="5">
    <location>
        <begin position="40"/>
        <end position="196"/>
    </location>
</feature>
<name>A0A4Q9MQL6_9APHY</name>
<dbReference type="AlphaFoldDB" id="A0A4Q9MQL6"/>
<dbReference type="PANTHER" id="PTHR21373:SF0">
    <property type="entry name" value="N-ALPHA-ACETYLTRANSFERASE 35, NATC AUXILIARY SUBUNIT"/>
    <property type="match status" value="1"/>
</dbReference>
<organism evidence="7">
    <name type="scientific">Dichomitus squalens</name>
    <dbReference type="NCBI Taxonomy" id="114155"/>
    <lineage>
        <taxon>Eukaryota</taxon>
        <taxon>Fungi</taxon>
        <taxon>Dikarya</taxon>
        <taxon>Basidiomycota</taxon>
        <taxon>Agaricomycotina</taxon>
        <taxon>Agaricomycetes</taxon>
        <taxon>Polyporales</taxon>
        <taxon>Polyporaceae</taxon>
        <taxon>Dichomitus</taxon>
    </lineage>
</organism>
<proteinExistence type="inferred from homology"/>
<dbReference type="EMBL" id="ML143414">
    <property type="protein sequence ID" value="TBU29328.1"/>
    <property type="molecule type" value="Genomic_DNA"/>
</dbReference>
<dbReference type="PANTHER" id="PTHR21373">
    <property type="entry name" value="GLUCOSE REPRESSIBLE PROTEIN MAK10"/>
    <property type="match status" value="1"/>
</dbReference>
<dbReference type="Pfam" id="PF25789">
    <property type="entry name" value="TPR_NAA35"/>
    <property type="match status" value="1"/>
</dbReference>
<evidence type="ECO:0000259" key="5">
    <source>
        <dbReference type="Pfam" id="PF04112"/>
    </source>
</evidence>
<dbReference type="GO" id="GO:0016740">
    <property type="term" value="F:transferase activity"/>
    <property type="evidence" value="ECO:0007669"/>
    <property type="project" value="UniProtKB-KW"/>
</dbReference>
<keyword evidence="4" id="KW-0812">Transmembrane</keyword>
<feature type="domain" description="NAA35-like TPR repeats" evidence="6">
    <location>
        <begin position="338"/>
        <end position="512"/>
    </location>
</feature>
<sequence length="687" mass="79424">MGDSMPTHPGFEDYLDIPGGDDFAQVTDLFVAGAQDMEPEEVLLMDGFTLMDAMSAFEIGEPRLDSGMILEEQRRPPFDPLTPLLPEEVCWILDRSFACEMEWHAGKTLSQSVFTILFVHHLPDINPEYLPPEEDEDPARPRWLITVVIRAAMLGLLKCCDFAWRELSKNRVHDIEDWQGEKCDVSLLEGVNSDLIMHLLDTASDWVQQSDLSDAQIDALCDRLYLRKTLLALYKLDLLKGVDQLWYHTTVGRELIDRMRTPDNPIPPDSSVHLAMDAYIARQLPNFMPIRITEIPPLGQIWDSLDAFLEFWAEIGHLVASPSLSLWKTAGQLRYSLHKRPACAFHRSLLQTLFFDKELVFGTYRPTRLVEQFFYETIGIPYPAITQAFKRSGPANPPASTQDVVERRIIRLMVPHIRSYWYNPPRRRRHLMKEVLQWHMLYDVMLKDVETHKPSDAETAAILRAVPLTARIWRLEQCREVILAGFQQELYAPEERPIAYWYLARVLDQHIACIEDVLPSVPRDSAAYLEFLFQADHLAALQMISTALIALTSMYITSTWKRISINFKRRYKWVLIPEFETLTPAHPLPDLLSFPSMLDELLQETLYSPSRTFELAENIARRLSESPQEAVSHWDRDRRQYLRNLADACYRLKRGTPDSFIELPNLNIKTLKWIPDVHPWFPTVASA</sequence>
<dbReference type="InterPro" id="IPR057982">
    <property type="entry name" value="TPR_NAA35"/>
</dbReference>
<dbReference type="GO" id="GO:0031417">
    <property type="term" value="C:NatC complex"/>
    <property type="evidence" value="ECO:0007669"/>
    <property type="project" value="InterPro"/>
</dbReference>
<dbReference type="InterPro" id="IPR007244">
    <property type="entry name" value="Naa35_N"/>
</dbReference>
<evidence type="ECO:0000313" key="7">
    <source>
        <dbReference type="EMBL" id="TBU29328.1"/>
    </source>
</evidence>
<comment type="subcellular location">
    <subcellularLocation>
        <location evidence="1">Cytoplasm</location>
    </subcellularLocation>
</comment>
<keyword evidence="7" id="KW-0808">Transferase</keyword>